<accession>A0ABT8GDP1</accession>
<keyword evidence="7 10" id="KW-0067">ATP-binding</keyword>
<dbReference type="InterPro" id="IPR018022">
    <property type="entry name" value="IPT"/>
</dbReference>
<feature type="site" description="Interaction with substrate tRNA" evidence="10">
    <location>
        <position position="141"/>
    </location>
</feature>
<evidence type="ECO:0000256" key="8">
    <source>
        <dbReference type="ARBA" id="ARBA00022842"/>
    </source>
</evidence>
<comment type="caution">
    <text evidence="14">The sequence shown here is derived from an EMBL/GenBank/DDBJ whole genome shotgun (WGS) entry which is preliminary data.</text>
</comment>
<dbReference type="RefSeq" id="WP_301140711.1">
    <property type="nucleotide sequence ID" value="NZ_JAUHQA010000001.1"/>
</dbReference>
<dbReference type="HAMAP" id="MF_00185">
    <property type="entry name" value="IPP_trans"/>
    <property type="match status" value="1"/>
</dbReference>
<keyword evidence="15" id="KW-1185">Reference proteome</keyword>
<dbReference type="PANTHER" id="PTHR11088:SF60">
    <property type="entry name" value="TRNA DIMETHYLALLYLTRANSFERASE"/>
    <property type="match status" value="1"/>
</dbReference>
<comment type="catalytic activity">
    <reaction evidence="9 10 11">
        <text>adenosine(37) in tRNA + dimethylallyl diphosphate = N(6)-dimethylallyladenosine(37) in tRNA + diphosphate</text>
        <dbReference type="Rhea" id="RHEA:26482"/>
        <dbReference type="Rhea" id="RHEA-COMP:10162"/>
        <dbReference type="Rhea" id="RHEA-COMP:10375"/>
        <dbReference type="ChEBI" id="CHEBI:33019"/>
        <dbReference type="ChEBI" id="CHEBI:57623"/>
        <dbReference type="ChEBI" id="CHEBI:74411"/>
        <dbReference type="ChEBI" id="CHEBI:74415"/>
        <dbReference type="EC" id="2.5.1.75"/>
    </reaction>
</comment>
<comment type="subunit">
    <text evidence="10">Monomer.</text>
</comment>
<dbReference type="EMBL" id="JAUHQA010000001">
    <property type="protein sequence ID" value="MDN4479548.1"/>
    <property type="molecule type" value="Genomic_DNA"/>
</dbReference>
<evidence type="ECO:0000256" key="3">
    <source>
        <dbReference type="ARBA" id="ARBA00005842"/>
    </source>
</evidence>
<dbReference type="GO" id="GO:0052381">
    <property type="term" value="F:tRNA dimethylallyltransferase activity"/>
    <property type="evidence" value="ECO:0007669"/>
    <property type="project" value="UniProtKB-EC"/>
</dbReference>
<dbReference type="EC" id="2.5.1.75" evidence="10"/>
<organism evidence="14 15">
    <name type="scientific">Demequina muriae</name>
    <dbReference type="NCBI Taxonomy" id="3051664"/>
    <lineage>
        <taxon>Bacteria</taxon>
        <taxon>Bacillati</taxon>
        <taxon>Actinomycetota</taxon>
        <taxon>Actinomycetes</taxon>
        <taxon>Micrococcales</taxon>
        <taxon>Demequinaceae</taxon>
        <taxon>Demequina</taxon>
    </lineage>
</organism>
<feature type="binding site" evidence="10">
    <location>
        <begin position="31"/>
        <end position="36"/>
    </location>
    <ligand>
        <name>substrate</name>
    </ligand>
</feature>
<evidence type="ECO:0000256" key="7">
    <source>
        <dbReference type="ARBA" id="ARBA00022840"/>
    </source>
</evidence>
<keyword evidence="6 10" id="KW-0547">Nucleotide-binding</keyword>
<keyword evidence="4 10" id="KW-0808">Transferase</keyword>
<comment type="function">
    <text evidence="2 10 12">Catalyzes the transfer of a dimethylallyl group onto the adenine at position 37 in tRNAs that read codons beginning with uridine, leading to the formation of N6-(dimethylallyl)adenosine (i(6)A).</text>
</comment>
<feature type="site" description="Interaction with substrate tRNA" evidence="10">
    <location>
        <position position="120"/>
    </location>
</feature>
<evidence type="ECO:0000256" key="6">
    <source>
        <dbReference type="ARBA" id="ARBA00022741"/>
    </source>
</evidence>
<dbReference type="SUPFAM" id="SSF52540">
    <property type="entry name" value="P-loop containing nucleoside triphosphate hydrolases"/>
    <property type="match status" value="1"/>
</dbReference>
<dbReference type="InterPro" id="IPR027417">
    <property type="entry name" value="P-loop_NTPase"/>
</dbReference>
<evidence type="ECO:0000256" key="4">
    <source>
        <dbReference type="ARBA" id="ARBA00022679"/>
    </source>
</evidence>
<dbReference type="Gene3D" id="3.40.50.300">
    <property type="entry name" value="P-loop containing nucleotide triphosphate hydrolases"/>
    <property type="match status" value="1"/>
</dbReference>
<sequence>MTGHRTPASAAWTDDAVRSDAPAAITLVGSTATGKSAVSLALAERLDGEIVNADAMQFYRGMDIGTAKLTLAERKGVPHHQLDTLDVQEDASVAGFQSAARADIDAIHARGRRAIVTGGSGLYVRALLDTFEFPPTDPSVRARLEARADTEGPGMLHRELAAADPVAAARIPAQNAKRIVRALEVIELTGQPFSATLPTHQYEIPAVQIGLDLGYDVLDPRIDERVDHMWESGLVDEVRTLADRGLRDGVTARRAVGYAETLRYLDGELDADQARDLIKVHTRRLARRQRKWFRPDPRVRWVAAPVDAADVSRAADDVLALLDV</sequence>
<keyword evidence="8 10" id="KW-0460">Magnesium</keyword>
<dbReference type="PANTHER" id="PTHR11088">
    <property type="entry name" value="TRNA DIMETHYLALLYLTRANSFERASE"/>
    <property type="match status" value="1"/>
</dbReference>
<keyword evidence="5 10" id="KW-0819">tRNA processing</keyword>
<name>A0ABT8GDP1_9MICO</name>
<dbReference type="Proteomes" id="UP001172708">
    <property type="component" value="Unassembled WGS sequence"/>
</dbReference>
<protein>
    <recommendedName>
        <fullName evidence="10">tRNA dimethylallyltransferase</fullName>
        <ecNumber evidence="10">2.5.1.75</ecNumber>
    </recommendedName>
    <alternativeName>
        <fullName evidence="10">Dimethylallyl diphosphate:tRNA dimethylallyltransferase</fullName>
        <shortName evidence="10">DMAPP:tRNA dimethylallyltransferase</shortName>
        <shortName evidence="10">DMATase</shortName>
    </alternativeName>
    <alternativeName>
        <fullName evidence="10">Isopentenyl-diphosphate:tRNA isopentenyltransferase</fullName>
        <shortName evidence="10">IPP transferase</shortName>
        <shortName evidence="10">IPPT</shortName>
        <shortName evidence="10">IPTase</shortName>
    </alternativeName>
</protein>
<gene>
    <name evidence="10 14" type="primary">miaA</name>
    <name evidence="14" type="ORF">QQX02_01240</name>
</gene>
<evidence type="ECO:0000256" key="13">
    <source>
        <dbReference type="RuleBase" id="RU003785"/>
    </source>
</evidence>
<evidence type="ECO:0000256" key="5">
    <source>
        <dbReference type="ARBA" id="ARBA00022694"/>
    </source>
</evidence>
<proteinExistence type="inferred from homology"/>
<evidence type="ECO:0000313" key="14">
    <source>
        <dbReference type="EMBL" id="MDN4479548.1"/>
    </source>
</evidence>
<reference evidence="14" key="1">
    <citation type="submission" date="2023-06" db="EMBL/GenBank/DDBJ databases">
        <title>Egi l300058.</title>
        <authorList>
            <person name="Gao L."/>
            <person name="Fang B.-Z."/>
            <person name="Li W.-J."/>
        </authorList>
    </citation>
    <scope>NUCLEOTIDE SEQUENCE</scope>
    <source>
        <strain evidence="14">EGI L300058</strain>
    </source>
</reference>
<feature type="binding site" evidence="10">
    <location>
        <begin position="29"/>
        <end position="36"/>
    </location>
    <ligand>
        <name>ATP</name>
        <dbReference type="ChEBI" id="CHEBI:30616"/>
    </ligand>
</feature>
<evidence type="ECO:0000256" key="9">
    <source>
        <dbReference type="ARBA" id="ARBA00049563"/>
    </source>
</evidence>
<dbReference type="NCBIfam" id="TIGR00174">
    <property type="entry name" value="miaA"/>
    <property type="match status" value="1"/>
</dbReference>
<evidence type="ECO:0000256" key="1">
    <source>
        <dbReference type="ARBA" id="ARBA00001946"/>
    </source>
</evidence>
<evidence type="ECO:0000256" key="2">
    <source>
        <dbReference type="ARBA" id="ARBA00003213"/>
    </source>
</evidence>
<dbReference type="Gene3D" id="1.10.20.140">
    <property type="match status" value="1"/>
</dbReference>
<evidence type="ECO:0000256" key="10">
    <source>
        <dbReference type="HAMAP-Rule" id="MF_00185"/>
    </source>
</evidence>
<dbReference type="InterPro" id="IPR039657">
    <property type="entry name" value="Dimethylallyltransferase"/>
</dbReference>
<evidence type="ECO:0000256" key="11">
    <source>
        <dbReference type="RuleBase" id="RU003783"/>
    </source>
</evidence>
<comment type="cofactor">
    <cofactor evidence="1 10">
        <name>Mg(2+)</name>
        <dbReference type="ChEBI" id="CHEBI:18420"/>
    </cofactor>
</comment>
<evidence type="ECO:0000256" key="12">
    <source>
        <dbReference type="RuleBase" id="RU003784"/>
    </source>
</evidence>
<comment type="caution">
    <text evidence="10">Lacks conserved residue(s) required for the propagation of feature annotation.</text>
</comment>
<evidence type="ECO:0000313" key="15">
    <source>
        <dbReference type="Proteomes" id="UP001172708"/>
    </source>
</evidence>
<dbReference type="Pfam" id="PF01715">
    <property type="entry name" value="IPPT"/>
    <property type="match status" value="1"/>
</dbReference>
<comment type="similarity">
    <text evidence="3 10 13">Belongs to the IPP transferase family.</text>
</comment>